<feature type="compositionally biased region" description="Basic and acidic residues" evidence="7">
    <location>
        <begin position="42"/>
        <end position="52"/>
    </location>
</feature>
<gene>
    <name evidence="9" type="ORF">FNV43_RR09525</name>
</gene>
<comment type="caution">
    <text evidence="9">The sequence shown here is derived from an EMBL/GenBank/DDBJ whole genome shotgun (WGS) entry which is preliminary data.</text>
</comment>
<evidence type="ECO:0000256" key="2">
    <source>
        <dbReference type="ARBA" id="ARBA00022670"/>
    </source>
</evidence>
<dbReference type="GO" id="GO:0006508">
    <property type="term" value="P:proteolysis"/>
    <property type="evidence" value="ECO:0007669"/>
    <property type="project" value="UniProtKB-KW"/>
</dbReference>
<evidence type="ECO:0000256" key="4">
    <source>
        <dbReference type="ARBA" id="ARBA00022801"/>
    </source>
</evidence>
<feature type="region of interest" description="Disordered" evidence="7">
    <location>
        <begin position="42"/>
        <end position="61"/>
    </location>
</feature>
<evidence type="ECO:0000259" key="8">
    <source>
        <dbReference type="PROSITE" id="PS51767"/>
    </source>
</evidence>
<feature type="active site" evidence="6">
    <location>
        <position position="352"/>
    </location>
</feature>
<dbReference type="OrthoDB" id="2747330at2759"/>
<keyword evidence="10" id="KW-1185">Reference proteome</keyword>
<dbReference type="PROSITE" id="PS51767">
    <property type="entry name" value="PEPTIDASE_A1"/>
    <property type="match status" value="1"/>
</dbReference>
<dbReference type="PANTHER" id="PTHR47967">
    <property type="entry name" value="OS07G0603500 PROTEIN-RELATED"/>
    <property type="match status" value="1"/>
</dbReference>
<feature type="active site" evidence="6">
    <location>
        <position position="125"/>
    </location>
</feature>
<dbReference type="SUPFAM" id="SSF50630">
    <property type="entry name" value="Acid proteases"/>
    <property type="match status" value="1"/>
</dbReference>
<reference evidence="9" key="1">
    <citation type="submission" date="2020-03" db="EMBL/GenBank/DDBJ databases">
        <title>A high-quality chromosome-level genome assembly of a woody plant with both climbing and erect habits, Rhamnella rubrinervis.</title>
        <authorList>
            <person name="Lu Z."/>
            <person name="Yang Y."/>
            <person name="Zhu X."/>
            <person name="Sun Y."/>
        </authorList>
    </citation>
    <scope>NUCLEOTIDE SEQUENCE</scope>
    <source>
        <strain evidence="9">BYM</strain>
        <tissue evidence="9">Leaf</tissue>
    </source>
</reference>
<dbReference type="InterPro" id="IPR032861">
    <property type="entry name" value="TAXi_N"/>
</dbReference>
<keyword evidence="3" id="KW-0064">Aspartyl protease</keyword>
<dbReference type="EMBL" id="VOIH02000004">
    <property type="protein sequence ID" value="KAF3448812.1"/>
    <property type="molecule type" value="Genomic_DNA"/>
</dbReference>
<proteinExistence type="inferred from homology"/>
<evidence type="ECO:0000256" key="7">
    <source>
        <dbReference type="SAM" id="MobiDB-lite"/>
    </source>
</evidence>
<dbReference type="PRINTS" id="PR00792">
    <property type="entry name" value="PEPSIN"/>
</dbReference>
<dbReference type="Pfam" id="PF14541">
    <property type="entry name" value="TAXi_C"/>
    <property type="match status" value="1"/>
</dbReference>
<evidence type="ECO:0000256" key="5">
    <source>
        <dbReference type="ARBA" id="ARBA00023180"/>
    </source>
</evidence>
<keyword evidence="2" id="KW-0645">Protease</keyword>
<organism evidence="9 10">
    <name type="scientific">Rhamnella rubrinervis</name>
    <dbReference type="NCBI Taxonomy" id="2594499"/>
    <lineage>
        <taxon>Eukaryota</taxon>
        <taxon>Viridiplantae</taxon>
        <taxon>Streptophyta</taxon>
        <taxon>Embryophyta</taxon>
        <taxon>Tracheophyta</taxon>
        <taxon>Spermatophyta</taxon>
        <taxon>Magnoliopsida</taxon>
        <taxon>eudicotyledons</taxon>
        <taxon>Gunneridae</taxon>
        <taxon>Pentapetalae</taxon>
        <taxon>rosids</taxon>
        <taxon>fabids</taxon>
        <taxon>Rosales</taxon>
        <taxon>Rhamnaceae</taxon>
        <taxon>rhamnoid group</taxon>
        <taxon>Rhamneae</taxon>
        <taxon>Rhamnella</taxon>
    </lineage>
</organism>
<feature type="region of interest" description="Disordered" evidence="7">
    <location>
        <begin position="76"/>
        <end position="98"/>
    </location>
</feature>
<dbReference type="FunFam" id="2.40.70.10:FF:000033">
    <property type="entry name" value="Aspartyl protease family protein"/>
    <property type="match status" value="1"/>
</dbReference>
<feature type="domain" description="Peptidase A1" evidence="8">
    <location>
        <begin position="107"/>
        <end position="470"/>
    </location>
</feature>
<dbReference type="InterPro" id="IPR033121">
    <property type="entry name" value="PEPTIDASE_A1"/>
</dbReference>
<evidence type="ECO:0000313" key="10">
    <source>
        <dbReference type="Proteomes" id="UP000796880"/>
    </source>
</evidence>
<dbReference type="GO" id="GO:0004190">
    <property type="term" value="F:aspartic-type endopeptidase activity"/>
    <property type="evidence" value="ECO:0007669"/>
    <property type="project" value="UniProtKB-KW"/>
</dbReference>
<evidence type="ECO:0000256" key="3">
    <source>
        <dbReference type="ARBA" id="ARBA00022750"/>
    </source>
</evidence>
<comment type="similarity">
    <text evidence="1">Belongs to the peptidase A1 family.</text>
</comment>
<protein>
    <recommendedName>
        <fullName evidence="8">Peptidase A1 domain-containing protein</fullName>
    </recommendedName>
</protein>
<dbReference type="InterPro" id="IPR001461">
    <property type="entry name" value="Aspartic_peptidase_A1"/>
</dbReference>
<dbReference type="Proteomes" id="UP000796880">
    <property type="component" value="Unassembled WGS sequence"/>
</dbReference>
<dbReference type="InterPro" id="IPR051708">
    <property type="entry name" value="Plant_Aspart_Prot_A1"/>
</dbReference>
<dbReference type="InterPro" id="IPR021109">
    <property type="entry name" value="Peptidase_aspartic_dom_sf"/>
</dbReference>
<dbReference type="CDD" id="cd05476">
    <property type="entry name" value="pepsin_A_like_plant"/>
    <property type="match status" value="1"/>
</dbReference>
<dbReference type="InterPro" id="IPR032799">
    <property type="entry name" value="TAXi_C"/>
</dbReference>
<accession>A0A8K0HA89</accession>
<dbReference type="Gene3D" id="2.40.70.10">
    <property type="entry name" value="Acid Proteases"/>
    <property type="match status" value="2"/>
</dbReference>
<evidence type="ECO:0000313" key="9">
    <source>
        <dbReference type="EMBL" id="KAF3448812.1"/>
    </source>
</evidence>
<dbReference type="Pfam" id="PF14543">
    <property type="entry name" value="TAXi_N"/>
    <property type="match status" value="1"/>
</dbReference>
<keyword evidence="4" id="KW-0378">Hydrolase</keyword>
<evidence type="ECO:0000256" key="6">
    <source>
        <dbReference type="PIRSR" id="PIRSR601461-1"/>
    </source>
</evidence>
<dbReference type="AlphaFoldDB" id="A0A8K0HA89"/>
<name>A0A8K0HA89_9ROSA</name>
<evidence type="ECO:0000256" key="1">
    <source>
        <dbReference type="ARBA" id="ARBA00007447"/>
    </source>
</evidence>
<dbReference type="InterPro" id="IPR034161">
    <property type="entry name" value="Pepsin-like_plant"/>
</dbReference>
<keyword evidence="5" id="KW-0325">Glycoprotein</keyword>
<sequence length="475" mass="52632">MLLVSCVVNVNVIHGVDVNVDSPPPPPPAAVRLELIHRDSPKLHGQNDETRSVHHHDQRQRWKELHRRDSLRHHNLLYSRRRRDQEKESDSFQMPMNSGADYRNGEYFVHVQVGTPAQNVTLVADTASDLTWVNCKHGCGRNCSISKGRLSSKRAFRADRSSTFQVIPCSSHMCKSDLSDLFSLHRCPTPFTPCTYDYRYMQGSAAIGFFANETLSVDLTNGKKGELHNVLIGCTKSIDNVAGVRGADGILGLGYGNYTFTTNAASEFGGKFSYCLVDHLSHENVSNYLIFGDCSGSENTLSSSKRYTKLVLGGKLRSFYGLNVLGISIGGILLKIPSFVWDENRGGGTILDSGSSLTYLALPAYEPVMDALEKSVSKYERFSVEQGSPFEYCFNSSGFDEASVPRLAIHFEDGARFEPPVKSYIIDVADQEKCFGFVPVIWPANSIIGNIMQQNHLWEFDLVGKTLGFAPSSCT</sequence>
<dbReference type="PANTHER" id="PTHR47967:SF69">
    <property type="entry name" value="ASPARTIC PROTEINASE NANA, CHLOROPLAST"/>
    <property type="match status" value="1"/>
</dbReference>